<feature type="transmembrane region" description="Helical" evidence="1">
    <location>
        <begin position="35"/>
        <end position="52"/>
    </location>
</feature>
<dbReference type="EMBL" id="FTPU01000020">
    <property type="protein sequence ID" value="SIT97315.1"/>
    <property type="molecule type" value="Genomic_DNA"/>
</dbReference>
<keyword evidence="1" id="KW-0472">Membrane</keyword>
<sequence>MKTKFLILLPYLLLFIFSYFLFYNKESKDYPDNHLYFLILAFLLPGILNFIFPKLRNTGFGTYKFFPYLVNLFKKR</sequence>
<feature type="transmembrane region" description="Helical" evidence="1">
    <location>
        <begin position="5"/>
        <end position="23"/>
    </location>
</feature>
<name>A0A1U7PUT5_9FLAO</name>
<gene>
    <name evidence="2" type="ORF">SAMN05660493_02031</name>
</gene>
<reference evidence="3" key="1">
    <citation type="submission" date="2016-10" db="EMBL/GenBank/DDBJ databases">
        <authorList>
            <person name="Varghese N."/>
            <person name="Submissions S."/>
        </authorList>
    </citation>
    <scope>NUCLEOTIDE SEQUENCE [LARGE SCALE GENOMIC DNA]</scope>
    <source>
        <strain evidence="3">DSM 19482</strain>
    </source>
</reference>
<dbReference type="Proteomes" id="UP000187261">
    <property type="component" value="Unassembled WGS sequence"/>
</dbReference>
<evidence type="ECO:0000313" key="2">
    <source>
        <dbReference type="EMBL" id="SIT97315.1"/>
    </source>
</evidence>
<keyword evidence="1" id="KW-1133">Transmembrane helix</keyword>
<evidence type="ECO:0000313" key="3">
    <source>
        <dbReference type="Proteomes" id="UP000187261"/>
    </source>
</evidence>
<keyword evidence="3" id="KW-1185">Reference proteome</keyword>
<accession>A0A1U7PUT5</accession>
<organism evidence="2 3">
    <name type="scientific">Epilithonimonas bovis DSM 19482</name>
    <dbReference type="NCBI Taxonomy" id="1121284"/>
    <lineage>
        <taxon>Bacteria</taxon>
        <taxon>Pseudomonadati</taxon>
        <taxon>Bacteroidota</taxon>
        <taxon>Flavobacteriia</taxon>
        <taxon>Flavobacteriales</taxon>
        <taxon>Weeksellaceae</taxon>
        <taxon>Chryseobacterium group</taxon>
        <taxon>Epilithonimonas</taxon>
    </lineage>
</organism>
<proteinExistence type="predicted"/>
<protein>
    <submittedName>
        <fullName evidence="2">Uncharacterized protein</fullName>
    </submittedName>
</protein>
<evidence type="ECO:0000256" key="1">
    <source>
        <dbReference type="SAM" id="Phobius"/>
    </source>
</evidence>
<keyword evidence="1" id="KW-0812">Transmembrane</keyword>
<dbReference type="AlphaFoldDB" id="A0A1U7PUT5"/>